<accession>B9S6R5</accession>
<dbReference type="Proteomes" id="UP000008311">
    <property type="component" value="Unassembled WGS sequence"/>
</dbReference>
<keyword evidence="2" id="KW-1185">Reference proteome</keyword>
<dbReference type="AlphaFoldDB" id="B9S6R5"/>
<evidence type="ECO:0008006" key="3">
    <source>
        <dbReference type="Google" id="ProtNLM"/>
    </source>
</evidence>
<protein>
    <recommendedName>
        <fullName evidence="3">DUF241 domain protein</fullName>
    </recommendedName>
</protein>
<organism evidence="1 2">
    <name type="scientific">Ricinus communis</name>
    <name type="common">Castor bean</name>
    <dbReference type="NCBI Taxonomy" id="3988"/>
    <lineage>
        <taxon>Eukaryota</taxon>
        <taxon>Viridiplantae</taxon>
        <taxon>Streptophyta</taxon>
        <taxon>Embryophyta</taxon>
        <taxon>Tracheophyta</taxon>
        <taxon>Spermatophyta</taxon>
        <taxon>Magnoliopsida</taxon>
        <taxon>eudicotyledons</taxon>
        <taxon>Gunneridae</taxon>
        <taxon>Pentapetalae</taxon>
        <taxon>rosids</taxon>
        <taxon>fabids</taxon>
        <taxon>Malpighiales</taxon>
        <taxon>Euphorbiaceae</taxon>
        <taxon>Acalyphoideae</taxon>
        <taxon>Acalypheae</taxon>
        <taxon>Ricinus</taxon>
    </lineage>
</organism>
<dbReference type="STRING" id="3988.B9S6R5"/>
<evidence type="ECO:0000313" key="1">
    <source>
        <dbReference type="EMBL" id="EEF40671.1"/>
    </source>
</evidence>
<dbReference type="KEGG" id="rcu:8268739"/>
<dbReference type="InterPro" id="IPR004320">
    <property type="entry name" value="BPS1_pln"/>
</dbReference>
<dbReference type="EMBL" id="EQ973882">
    <property type="protein sequence ID" value="EEF40671.1"/>
    <property type="molecule type" value="Genomic_DNA"/>
</dbReference>
<dbReference type="PANTHER" id="PTHR33070">
    <property type="entry name" value="OS06G0725500 PROTEIN"/>
    <property type="match status" value="1"/>
</dbReference>
<dbReference type="GO" id="GO:0048364">
    <property type="term" value="P:root development"/>
    <property type="evidence" value="ECO:0007669"/>
    <property type="project" value="InterPro"/>
</dbReference>
<dbReference type="InParanoid" id="B9S6R5"/>
<dbReference type="eggNOG" id="ENOG502QUY1">
    <property type="taxonomic scope" value="Eukaryota"/>
</dbReference>
<sequence length="279" mass="31680">MASKYRTRSISLPSRSHPNTLRIEGELNKLKTLDASSSGSVCIGLSGLEDLYNGFNDLLNMSTAQEVLTHSRNEKCLDELLDGSVKLLDICGITRDVMLQFKEQVQSLQSALRRRKGDSSIETSISGYTCFRKKMKKDAKTFVANLKQMDSKLEASKFQYQEDLYLIQLFKQVILINSFIFQSLLSFLASSKPKQSRWSVASKLMHKRAIACEEKQEIVNELESVDSALAEKTNSEKMQIAKRRLEALEMGIQDIEICLERVFRHLVKTRASILNIISQ</sequence>
<dbReference type="Pfam" id="PF03087">
    <property type="entry name" value="BPS1"/>
    <property type="match status" value="1"/>
</dbReference>
<dbReference type="OrthoDB" id="1701699at2759"/>
<name>B9S6R5_RICCO</name>
<gene>
    <name evidence="1" type="ORF">RCOM_0872190</name>
</gene>
<dbReference type="GO" id="GO:0048367">
    <property type="term" value="P:shoot system development"/>
    <property type="evidence" value="ECO:0007669"/>
    <property type="project" value="InterPro"/>
</dbReference>
<dbReference type="PANTHER" id="PTHR33070:SF109">
    <property type="entry name" value="DOMAIN PROTEIN, PUTATIVE (DUF241)-RELATED"/>
    <property type="match status" value="1"/>
</dbReference>
<reference evidence="2" key="1">
    <citation type="journal article" date="2010" name="Nat. Biotechnol.">
        <title>Draft genome sequence of the oilseed species Ricinus communis.</title>
        <authorList>
            <person name="Chan A.P."/>
            <person name="Crabtree J."/>
            <person name="Zhao Q."/>
            <person name="Lorenzi H."/>
            <person name="Orvis J."/>
            <person name="Puiu D."/>
            <person name="Melake-Berhan A."/>
            <person name="Jones K.M."/>
            <person name="Redman J."/>
            <person name="Chen G."/>
            <person name="Cahoon E.B."/>
            <person name="Gedil M."/>
            <person name="Stanke M."/>
            <person name="Haas B.J."/>
            <person name="Wortman J.R."/>
            <person name="Fraser-Liggett C.M."/>
            <person name="Ravel J."/>
            <person name="Rabinowicz P.D."/>
        </authorList>
    </citation>
    <scope>NUCLEOTIDE SEQUENCE [LARGE SCALE GENOMIC DNA]</scope>
    <source>
        <strain evidence="2">cv. Hale</strain>
    </source>
</reference>
<dbReference type="OMA" id="NDCRVAM"/>
<evidence type="ECO:0000313" key="2">
    <source>
        <dbReference type="Proteomes" id="UP000008311"/>
    </source>
</evidence>
<proteinExistence type="predicted"/>